<dbReference type="RefSeq" id="WP_141098341.1">
    <property type="nucleotide sequence ID" value="NZ_FYDG01000001.1"/>
</dbReference>
<keyword evidence="1" id="KW-1133">Transmembrane helix</keyword>
<dbReference type="AlphaFoldDB" id="A0A212QLN7"/>
<dbReference type="OrthoDB" id="9975942at2"/>
<feature type="transmembrane region" description="Helical" evidence="1">
    <location>
        <begin position="35"/>
        <end position="56"/>
    </location>
</feature>
<protein>
    <submittedName>
        <fullName evidence="2">Uncharacterized protein</fullName>
    </submittedName>
</protein>
<reference evidence="3" key="1">
    <citation type="submission" date="2017-06" db="EMBL/GenBank/DDBJ databases">
        <authorList>
            <person name="Varghese N."/>
            <person name="Submissions S."/>
        </authorList>
    </citation>
    <scope>NUCLEOTIDE SEQUENCE [LARGE SCALE GENOMIC DNA]</scope>
    <source>
        <strain evidence="3">DSM 137</strain>
    </source>
</reference>
<accession>A0A212QLN7</accession>
<keyword evidence="1" id="KW-0812">Transmembrane</keyword>
<dbReference type="Proteomes" id="UP000198418">
    <property type="component" value="Unassembled WGS sequence"/>
</dbReference>
<organism evidence="2 3">
    <name type="scientific">Rhodoblastus acidophilus</name>
    <name type="common">Rhodopseudomonas acidophila</name>
    <dbReference type="NCBI Taxonomy" id="1074"/>
    <lineage>
        <taxon>Bacteria</taxon>
        <taxon>Pseudomonadati</taxon>
        <taxon>Pseudomonadota</taxon>
        <taxon>Alphaproteobacteria</taxon>
        <taxon>Hyphomicrobiales</taxon>
        <taxon>Rhodoblastaceae</taxon>
        <taxon>Rhodoblastus</taxon>
    </lineage>
</organism>
<proteinExistence type="predicted"/>
<keyword evidence="3" id="KW-1185">Reference proteome</keyword>
<evidence type="ECO:0000313" key="2">
    <source>
        <dbReference type="EMBL" id="SNB60289.1"/>
    </source>
</evidence>
<evidence type="ECO:0000313" key="3">
    <source>
        <dbReference type="Proteomes" id="UP000198418"/>
    </source>
</evidence>
<name>A0A212QLN7_RHOAC</name>
<evidence type="ECO:0000256" key="1">
    <source>
        <dbReference type="SAM" id="Phobius"/>
    </source>
</evidence>
<sequence>MTSQILAMVFVQLVAAGLGGYALTLWFLKARNLTVIGFHAVAGLAGIETLGANIRLSDLPADAPARGIALLSLELFGAAVVAGLVSALIGKRRPQLANLLLAVHVVGALAALFAALSFARDVSGA</sequence>
<dbReference type="EMBL" id="FYDG01000001">
    <property type="protein sequence ID" value="SNB60289.1"/>
    <property type="molecule type" value="Genomic_DNA"/>
</dbReference>
<gene>
    <name evidence="2" type="ORF">SAMN06265338_101779</name>
</gene>
<feature type="transmembrane region" description="Helical" evidence="1">
    <location>
        <begin position="68"/>
        <end position="89"/>
    </location>
</feature>
<feature type="transmembrane region" description="Helical" evidence="1">
    <location>
        <begin position="6"/>
        <end position="28"/>
    </location>
</feature>
<feature type="transmembrane region" description="Helical" evidence="1">
    <location>
        <begin position="96"/>
        <end position="119"/>
    </location>
</feature>
<keyword evidence="1" id="KW-0472">Membrane</keyword>